<organism evidence="2">
    <name type="scientific">uncultured Sulfurovum sp</name>
    <dbReference type="NCBI Taxonomy" id="269237"/>
    <lineage>
        <taxon>Bacteria</taxon>
        <taxon>Pseudomonadati</taxon>
        <taxon>Campylobacterota</taxon>
        <taxon>Epsilonproteobacteria</taxon>
        <taxon>Campylobacterales</taxon>
        <taxon>Sulfurovaceae</taxon>
        <taxon>Sulfurovum</taxon>
        <taxon>environmental samples</taxon>
    </lineage>
</organism>
<proteinExistence type="predicted"/>
<evidence type="ECO:0000256" key="1">
    <source>
        <dbReference type="SAM" id="Coils"/>
    </source>
</evidence>
<dbReference type="EMBL" id="CACVAS010000117">
    <property type="protein sequence ID" value="CAA6824054.1"/>
    <property type="molecule type" value="Genomic_DNA"/>
</dbReference>
<protein>
    <submittedName>
        <fullName evidence="2">Uncharacterized protein</fullName>
    </submittedName>
</protein>
<evidence type="ECO:0000313" key="2">
    <source>
        <dbReference type="EMBL" id="CAA6824054.1"/>
    </source>
</evidence>
<keyword evidence="1" id="KW-0175">Coiled coil</keyword>
<name>A0A6S6TX77_9BACT</name>
<reference evidence="2" key="1">
    <citation type="submission" date="2020-01" db="EMBL/GenBank/DDBJ databases">
        <authorList>
            <person name="Meier V. D."/>
            <person name="Meier V D."/>
        </authorList>
    </citation>
    <scope>NUCLEOTIDE SEQUENCE</scope>
    <source>
        <strain evidence="2">HLG_WM_MAG_01</strain>
    </source>
</reference>
<feature type="coiled-coil region" evidence="1">
    <location>
        <begin position="25"/>
        <end position="55"/>
    </location>
</feature>
<dbReference type="AlphaFoldDB" id="A0A6S6TX77"/>
<accession>A0A6S6TX77</accession>
<gene>
    <name evidence="2" type="ORF">HELGO_WM1026</name>
</gene>
<sequence length="99" mass="11578">MGIKKFIKKVQSTLGLDDYETEGKKKSLKDLIKKLNARKKRLNKLLEKANTKEKKELLEELEIITFQIKKGKKILHDLYANNNKKPLNKNGVTKNDRKQ</sequence>